<dbReference type="FunFam" id="3.40.50.1000:FF:000461">
    <property type="entry name" value="Uncharacterized protein"/>
    <property type="match status" value="1"/>
</dbReference>
<dbReference type="OrthoDB" id="2497603at2759"/>
<keyword evidence="1" id="KW-0653">Protein transport</keyword>
<keyword evidence="5" id="KW-1185">Reference proteome</keyword>
<comment type="subunit">
    <text evidence="1">Component of the TIM23 complex.</text>
</comment>
<dbReference type="SMART" id="SM00577">
    <property type="entry name" value="CPDc"/>
    <property type="match status" value="1"/>
</dbReference>
<name>A0A5B0LQ88_PUCGR</name>
<comment type="caution">
    <text evidence="3">The sequence shown here is derived from an EMBL/GenBank/DDBJ whole genome shotgun (WGS) entry which is preliminary data.</text>
</comment>
<dbReference type="InterPro" id="IPR023214">
    <property type="entry name" value="HAD_sf"/>
</dbReference>
<dbReference type="SUPFAM" id="SSF56784">
    <property type="entry name" value="HAD-like"/>
    <property type="match status" value="1"/>
</dbReference>
<keyword evidence="1" id="KW-0496">Mitochondrion</keyword>
<dbReference type="GO" id="GO:0005744">
    <property type="term" value="C:TIM23 mitochondrial import inner membrane translocase complex"/>
    <property type="evidence" value="ECO:0007669"/>
    <property type="project" value="UniProtKB-UniRule"/>
</dbReference>
<dbReference type="InterPro" id="IPR036412">
    <property type="entry name" value="HAD-like_sf"/>
</dbReference>
<comment type="function">
    <text evidence="1">Essential component of the TIM23 complex, a complex that mediates the translocation of transit peptide-containing proteins across the mitochondrial inner membrane.</text>
</comment>
<evidence type="ECO:0000313" key="3">
    <source>
        <dbReference type="EMBL" id="KAA1065778.1"/>
    </source>
</evidence>
<dbReference type="EMBL" id="VSWC01000196">
    <property type="protein sequence ID" value="KAA1065778.1"/>
    <property type="molecule type" value="Genomic_DNA"/>
</dbReference>
<dbReference type="Gene3D" id="3.40.50.1000">
    <property type="entry name" value="HAD superfamily/HAD-like"/>
    <property type="match status" value="1"/>
</dbReference>
<dbReference type="PANTHER" id="PTHR12210">
    <property type="entry name" value="DULLARD PROTEIN PHOSPHATASE"/>
    <property type="match status" value="1"/>
</dbReference>
<gene>
    <name evidence="3" type="ORF">PGT21_009883</name>
    <name evidence="4" type="ORF">PGTUg99_009392</name>
</gene>
<accession>A0A5B0LQ88</accession>
<evidence type="ECO:0000313" key="5">
    <source>
        <dbReference type="Proteomes" id="UP000324748"/>
    </source>
</evidence>
<comment type="similarity">
    <text evidence="1">Belongs to the TIM50 family.</text>
</comment>
<protein>
    <recommendedName>
        <fullName evidence="1">Mitochondrial import inner membrane translocase subunit TIM50</fullName>
    </recommendedName>
</protein>
<dbReference type="Proteomes" id="UP000324748">
    <property type="component" value="Unassembled WGS sequence"/>
</dbReference>
<keyword evidence="1" id="KW-0809">Transit peptide</keyword>
<keyword evidence="1" id="KW-0811">Translocation</keyword>
<dbReference type="InterPro" id="IPR004274">
    <property type="entry name" value="FCP1_dom"/>
</dbReference>
<evidence type="ECO:0000313" key="6">
    <source>
        <dbReference type="Proteomes" id="UP000325313"/>
    </source>
</evidence>
<keyword evidence="1" id="KW-0813">Transport</keyword>
<dbReference type="EMBL" id="VDEP01000082">
    <property type="protein sequence ID" value="KAA1132361.1"/>
    <property type="molecule type" value="Genomic_DNA"/>
</dbReference>
<evidence type="ECO:0000313" key="4">
    <source>
        <dbReference type="EMBL" id="KAA1132361.1"/>
    </source>
</evidence>
<organism evidence="3 5">
    <name type="scientific">Puccinia graminis f. sp. tritici</name>
    <dbReference type="NCBI Taxonomy" id="56615"/>
    <lineage>
        <taxon>Eukaryota</taxon>
        <taxon>Fungi</taxon>
        <taxon>Dikarya</taxon>
        <taxon>Basidiomycota</taxon>
        <taxon>Pucciniomycotina</taxon>
        <taxon>Pucciniomycetes</taxon>
        <taxon>Pucciniales</taxon>
        <taxon>Pucciniaceae</taxon>
        <taxon>Puccinia</taxon>
    </lineage>
</organism>
<reference evidence="5 6" key="1">
    <citation type="submission" date="2019-05" db="EMBL/GenBank/DDBJ databases">
        <title>Emergence of the Ug99 lineage of the wheat stem rust pathogen through somatic hybridization.</title>
        <authorList>
            <person name="Li F."/>
            <person name="Upadhyaya N.M."/>
            <person name="Sperschneider J."/>
            <person name="Matny O."/>
            <person name="Nguyen-Phuc H."/>
            <person name="Mago R."/>
            <person name="Raley C."/>
            <person name="Miller M.E."/>
            <person name="Silverstein K.A.T."/>
            <person name="Henningsen E."/>
            <person name="Hirsch C.D."/>
            <person name="Visser B."/>
            <person name="Pretorius Z.A."/>
            <person name="Steffenson B.J."/>
            <person name="Schwessinger B."/>
            <person name="Dodds P.N."/>
            <person name="Figueroa M."/>
        </authorList>
    </citation>
    <scope>NUCLEOTIDE SEQUENCE [LARGE SCALE GENOMIC DNA]</scope>
    <source>
        <strain evidence="3">21-0</strain>
        <strain evidence="4 6">Ug99</strain>
    </source>
</reference>
<dbReference type="PROSITE" id="PS50969">
    <property type="entry name" value="FCP1"/>
    <property type="match status" value="1"/>
</dbReference>
<dbReference type="Pfam" id="PF03031">
    <property type="entry name" value="NIF"/>
    <property type="match status" value="1"/>
</dbReference>
<evidence type="ECO:0000256" key="1">
    <source>
        <dbReference type="RuleBase" id="RU365079"/>
    </source>
</evidence>
<evidence type="ECO:0000259" key="2">
    <source>
        <dbReference type="PROSITE" id="PS50969"/>
    </source>
</evidence>
<sequence>MSSEAQTMTPTNDNHAVGGTEADANATQALEELFKGSEAVDDSVLDGFYSIRDMDGFEKWISEHKSTLCKPTVAQTEPKRKILVLDLDNTLISRGGCEVDFVVDCENGCHYSIFIHPDCMSFLHEMAAHYALISIFTSSSWIYATKIKKKIEERYLEAYPNSICPIRMVMASGHCTLVEGERKKDLLKFGSLDNVVFVDDDPYYSMRSQNDNVVQVRRYHGEESQQGGLLALVPLLSFLSSVESVPTTLRKLKKVWHTNNLVEIVQSTVGVTC</sequence>
<dbReference type="AlphaFoldDB" id="A0A5B0LQ88"/>
<dbReference type="Proteomes" id="UP000325313">
    <property type="component" value="Unassembled WGS sequence"/>
</dbReference>
<dbReference type="InterPro" id="IPR050365">
    <property type="entry name" value="TIM50"/>
</dbReference>
<proteinExistence type="inferred from homology"/>
<feature type="domain" description="FCP1 homology" evidence="2">
    <location>
        <begin position="76"/>
        <end position="239"/>
    </location>
</feature>
<dbReference type="GO" id="GO:0015031">
    <property type="term" value="P:protein transport"/>
    <property type="evidence" value="ECO:0007669"/>
    <property type="project" value="UniProtKB-KW"/>
</dbReference>
<comment type="subcellular location">
    <subcellularLocation>
        <location evidence="1">Mitochondrion inner membrane</location>
        <topology evidence="1">Single-pass membrane protein</topology>
    </subcellularLocation>
</comment>